<dbReference type="Proteomes" id="UP000199820">
    <property type="component" value="Unassembled WGS sequence"/>
</dbReference>
<dbReference type="Gene3D" id="1.10.246.130">
    <property type="match status" value="1"/>
</dbReference>
<reference evidence="14" key="1">
    <citation type="submission" date="2016-10" db="EMBL/GenBank/DDBJ databases">
        <authorList>
            <person name="Varghese N."/>
            <person name="Submissions S."/>
        </authorList>
    </citation>
    <scope>NUCLEOTIDE SEQUENCE [LARGE SCALE GENOMIC DNA]</scope>
    <source>
        <strain evidence="14">KH1P1</strain>
    </source>
</reference>
<dbReference type="STRING" id="1526.SAMN02910262_02497"/>
<evidence type="ECO:0000256" key="4">
    <source>
        <dbReference type="ARBA" id="ARBA00022679"/>
    </source>
</evidence>
<feature type="binding site" evidence="10">
    <location>
        <position position="149"/>
    </location>
    <ligand>
        <name>L-glutamate</name>
        <dbReference type="ChEBI" id="CHEBI:29985"/>
    </ligand>
</feature>
<accession>A0A1I0F8B2</accession>
<feature type="binding site" evidence="10">
    <location>
        <position position="465"/>
    </location>
    <ligand>
        <name>L-glutamate</name>
        <dbReference type="ChEBI" id="CHEBI:29985"/>
    </ligand>
</feature>
<dbReference type="NCBIfam" id="TIGR00066">
    <property type="entry name" value="g_glut_trans"/>
    <property type="match status" value="1"/>
</dbReference>
<evidence type="ECO:0000256" key="9">
    <source>
        <dbReference type="PIRSR" id="PIRSR600101-1"/>
    </source>
</evidence>
<dbReference type="GO" id="GO:0103068">
    <property type="term" value="F:leukotriene C4 gamma-glutamyl transferase activity"/>
    <property type="evidence" value="ECO:0007669"/>
    <property type="project" value="UniProtKB-EC"/>
</dbReference>
<feature type="signal peptide" evidence="12">
    <location>
        <begin position="1"/>
        <end position="22"/>
    </location>
</feature>
<dbReference type="UniPathway" id="UPA00204"/>
<comment type="PTM">
    <text evidence="11">Cleaved by autocatalysis into a large and a small subunit.</text>
</comment>
<dbReference type="SUPFAM" id="SSF56235">
    <property type="entry name" value="N-terminal nucleophile aminohydrolases (Ntn hydrolases)"/>
    <property type="match status" value="1"/>
</dbReference>
<gene>
    <name evidence="13" type="ORF">SAMN04487771_10245</name>
</gene>
<keyword evidence="11" id="KW-0317">Glutathione biosynthesis</keyword>
<dbReference type="GO" id="GO:0036374">
    <property type="term" value="F:glutathione hydrolase activity"/>
    <property type="evidence" value="ECO:0007669"/>
    <property type="project" value="UniProtKB-UniRule"/>
</dbReference>
<dbReference type="PROSITE" id="PS51257">
    <property type="entry name" value="PROKAR_LIPOPROTEIN"/>
    <property type="match status" value="1"/>
</dbReference>
<dbReference type="InterPro" id="IPR029055">
    <property type="entry name" value="Ntn_hydrolases_N"/>
</dbReference>
<feature type="binding site" evidence="10">
    <location>
        <position position="507"/>
    </location>
    <ligand>
        <name>L-glutamate</name>
        <dbReference type="ChEBI" id="CHEBI:29985"/>
    </ligand>
</feature>
<dbReference type="OrthoDB" id="9781342at2"/>
<dbReference type="PANTHER" id="PTHR43199">
    <property type="entry name" value="GLUTATHIONE HYDROLASE"/>
    <property type="match status" value="1"/>
</dbReference>
<proteinExistence type="inferred from homology"/>
<evidence type="ECO:0000313" key="14">
    <source>
        <dbReference type="Proteomes" id="UP000199820"/>
    </source>
</evidence>
<dbReference type="InterPro" id="IPR051792">
    <property type="entry name" value="GGT_bact"/>
</dbReference>
<dbReference type="EC" id="2.3.2.2" evidence="11"/>
<evidence type="ECO:0000313" key="13">
    <source>
        <dbReference type="EMBL" id="SET54339.1"/>
    </source>
</evidence>
<evidence type="ECO:0000256" key="12">
    <source>
        <dbReference type="SAM" id="SignalP"/>
    </source>
</evidence>
<comment type="pathway">
    <text evidence="11">Sulfur metabolism; glutathione metabolism.</text>
</comment>
<dbReference type="PRINTS" id="PR01210">
    <property type="entry name" value="GGTRANSPTASE"/>
</dbReference>
<dbReference type="InterPro" id="IPR043137">
    <property type="entry name" value="GGT_ssub_C"/>
</dbReference>
<evidence type="ECO:0000256" key="7">
    <source>
        <dbReference type="ARBA" id="ARBA00023315"/>
    </source>
</evidence>
<dbReference type="GO" id="GO:0006750">
    <property type="term" value="P:glutathione biosynthetic process"/>
    <property type="evidence" value="ECO:0007669"/>
    <property type="project" value="UniProtKB-KW"/>
</dbReference>
<comment type="catalytic activity">
    <reaction evidence="2 11">
        <text>glutathione + H2O = L-cysteinylglycine + L-glutamate</text>
        <dbReference type="Rhea" id="RHEA:28807"/>
        <dbReference type="ChEBI" id="CHEBI:15377"/>
        <dbReference type="ChEBI" id="CHEBI:29985"/>
        <dbReference type="ChEBI" id="CHEBI:57925"/>
        <dbReference type="ChEBI" id="CHEBI:61694"/>
        <dbReference type="EC" id="3.4.19.13"/>
    </reaction>
</comment>
<dbReference type="PROSITE" id="PS00462">
    <property type="entry name" value="G_GLU_TRANSPEPTIDASE"/>
    <property type="match status" value="1"/>
</dbReference>
<evidence type="ECO:0000256" key="1">
    <source>
        <dbReference type="ARBA" id="ARBA00001049"/>
    </source>
</evidence>
<evidence type="ECO:0000256" key="8">
    <source>
        <dbReference type="ARBA" id="ARBA00047417"/>
    </source>
</evidence>
<organism evidence="13 14">
    <name type="scientific">[Clostridium] aminophilum</name>
    <dbReference type="NCBI Taxonomy" id="1526"/>
    <lineage>
        <taxon>Bacteria</taxon>
        <taxon>Bacillati</taxon>
        <taxon>Bacillota</taxon>
        <taxon>Clostridia</taxon>
        <taxon>Lachnospirales</taxon>
        <taxon>Lachnospiraceae</taxon>
    </lineage>
</organism>
<dbReference type="eggNOG" id="COG0405">
    <property type="taxonomic scope" value="Bacteria"/>
</dbReference>
<evidence type="ECO:0000256" key="5">
    <source>
        <dbReference type="ARBA" id="ARBA00022801"/>
    </source>
</evidence>
<name>A0A1I0F8B2_9FIRM</name>
<evidence type="ECO:0000256" key="2">
    <source>
        <dbReference type="ARBA" id="ARBA00001089"/>
    </source>
</evidence>
<feature type="chain" id="PRO_5039031921" description="Glutathione hydrolase proenzyme" evidence="12">
    <location>
        <begin position="23"/>
        <end position="611"/>
    </location>
</feature>
<keyword evidence="7 11" id="KW-0012">Acyltransferase</keyword>
<comment type="catalytic activity">
    <reaction evidence="1 11">
        <text>an S-substituted glutathione + H2O = an S-substituted L-cysteinylglycine + L-glutamate</text>
        <dbReference type="Rhea" id="RHEA:59468"/>
        <dbReference type="ChEBI" id="CHEBI:15377"/>
        <dbReference type="ChEBI" id="CHEBI:29985"/>
        <dbReference type="ChEBI" id="CHEBI:90779"/>
        <dbReference type="ChEBI" id="CHEBI:143103"/>
        <dbReference type="EC" id="3.4.19.13"/>
    </reaction>
</comment>
<evidence type="ECO:0000256" key="11">
    <source>
        <dbReference type="RuleBase" id="RU368036"/>
    </source>
</evidence>
<comment type="subunit">
    <text evidence="11">This enzyme consists of two polypeptide chains, which are synthesized in precursor form from a single polypeptide.</text>
</comment>
<keyword evidence="14" id="KW-1185">Reference proteome</keyword>
<keyword evidence="12" id="KW-0732">Signal</keyword>
<dbReference type="InterPro" id="IPR000101">
    <property type="entry name" value="GGT_peptidase"/>
</dbReference>
<sequence length="611" mass="65357">MKKKLRRIVSAALSAAMATSLAACGNTAATSTTAATSETNAAAETETKAEKPALTPAYSVADFQTVDAEGNRITTGRDATSKKAVAVASKYEVSQVGAEIMKKGGNAVDAAVAMGFALGVCEPFTSGLGGGGIATIHMKDGSNYFIDFREVAPALATLDKYVDEKGEPNGNTKKGGLASGVPGECAGLLYMLEKYGTMTRAEVMAPAIRIANEGFTVSTYCANAINDAYQTAQEFPEMQKVYWDENDLPYGEGAVINNPDLAKTLQKISDEGADAFYKGEIGQAMVDTLKEYDGVMTMEDLAKYTVLEHEPVEGEYRGYKIISSPPPSSGGTHLIEILNILENYDIGSMKINSPEYVHTFTEAFKLAFADRAKYMADTAFTDVPLDGLTSQKYADERAKKIDPAKAMEEAAPDDPTLFEHTDTTHFSVGDIDGNCVAITKTINYYFGSGVMVKGCGFMMNNQMDDFSTDKDSVNVIEPGKKPLSSMSPTVVLKPDGTPFMVTGTPGGSRIFSSVAQTISRVIDHKMTLLDAICVPKIWNCSNKNKLDYEKNLKGYEEYAVTEDTIAKLTEMGHGEIKTAASGSVNSIIYNDDGTITGVGDPRQDGKAVGVD</sequence>
<dbReference type="EC" id="3.4.19.13" evidence="11"/>
<keyword evidence="5 11" id="KW-0378">Hydrolase</keyword>
<dbReference type="InterPro" id="IPR043138">
    <property type="entry name" value="GGT_lsub"/>
</dbReference>
<dbReference type="InterPro" id="IPR055262">
    <property type="entry name" value="GGT_CS"/>
</dbReference>
<dbReference type="Pfam" id="PF01019">
    <property type="entry name" value="G_glu_transpept"/>
    <property type="match status" value="1"/>
</dbReference>
<dbReference type="RefSeq" id="WP_074649611.1">
    <property type="nucleotide sequence ID" value="NZ_FOIL01000024.1"/>
</dbReference>
<feature type="active site" description="Nucleophile" evidence="9">
    <location>
        <position position="423"/>
    </location>
</feature>
<dbReference type="AlphaFoldDB" id="A0A1I0F8B2"/>
<feature type="binding site" evidence="10">
    <location>
        <begin position="484"/>
        <end position="485"/>
    </location>
    <ligand>
        <name>L-glutamate</name>
        <dbReference type="ChEBI" id="CHEBI:29985"/>
    </ligand>
</feature>
<keyword evidence="4 11" id="KW-0808">Transferase</keyword>
<dbReference type="GO" id="GO:0006751">
    <property type="term" value="P:glutathione catabolic process"/>
    <property type="evidence" value="ECO:0007669"/>
    <property type="project" value="UniProtKB-UniRule"/>
</dbReference>
<dbReference type="EMBL" id="FOIL01000024">
    <property type="protein sequence ID" value="SET54339.1"/>
    <property type="molecule type" value="Genomic_DNA"/>
</dbReference>
<protein>
    <recommendedName>
        <fullName evidence="11">Glutathione hydrolase proenzyme</fullName>
        <ecNumber evidence="11">2.3.2.2</ecNumber>
        <ecNumber evidence="11">3.4.19.13</ecNumber>
    </recommendedName>
    <component>
        <recommendedName>
            <fullName evidence="11">Glutathione hydrolase large chain</fullName>
        </recommendedName>
    </component>
    <component>
        <recommendedName>
            <fullName evidence="11">Glutathione hydrolase small chain</fullName>
        </recommendedName>
    </component>
</protein>
<comment type="similarity">
    <text evidence="3 11">Belongs to the gamma-glutamyltransferase family.</text>
</comment>
<evidence type="ECO:0000256" key="3">
    <source>
        <dbReference type="ARBA" id="ARBA00009381"/>
    </source>
</evidence>
<evidence type="ECO:0000256" key="6">
    <source>
        <dbReference type="ARBA" id="ARBA00023145"/>
    </source>
</evidence>
<dbReference type="Gene3D" id="3.60.20.40">
    <property type="match status" value="1"/>
</dbReference>
<feature type="binding site" evidence="10">
    <location>
        <begin position="441"/>
        <end position="443"/>
    </location>
    <ligand>
        <name>L-glutamate</name>
        <dbReference type="ChEBI" id="CHEBI:29985"/>
    </ligand>
</feature>
<evidence type="ECO:0000256" key="10">
    <source>
        <dbReference type="PIRSR" id="PIRSR600101-2"/>
    </source>
</evidence>
<keyword evidence="6 11" id="KW-0865">Zymogen</keyword>
<comment type="catalytic activity">
    <reaction evidence="8 11">
        <text>an N-terminal (5-L-glutamyl)-[peptide] + an alpha-amino acid = 5-L-glutamyl amino acid + an N-terminal L-alpha-aminoacyl-[peptide]</text>
        <dbReference type="Rhea" id="RHEA:23904"/>
        <dbReference type="Rhea" id="RHEA-COMP:9780"/>
        <dbReference type="Rhea" id="RHEA-COMP:9795"/>
        <dbReference type="ChEBI" id="CHEBI:77644"/>
        <dbReference type="ChEBI" id="CHEBI:78597"/>
        <dbReference type="ChEBI" id="CHEBI:78599"/>
        <dbReference type="ChEBI" id="CHEBI:78608"/>
        <dbReference type="EC" id="2.3.2.2"/>
    </reaction>
</comment>
<dbReference type="PANTHER" id="PTHR43199:SF1">
    <property type="entry name" value="GLUTATHIONE HYDROLASE PROENZYME"/>
    <property type="match status" value="1"/>
</dbReference>